<keyword evidence="2" id="KW-1185">Reference proteome</keyword>
<dbReference type="InterPro" id="IPR023241">
    <property type="entry name" value="FAM175_plant"/>
</dbReference>
<evidence type="ECO:0000313" key="2">
    <source>
        <dbReference type="Proteomes" id="UP001346149"/>
    </source>
</evidence>
<proteinExistence type="predicted"/>
<dbReference type="AlphaFoldDB" id="A0AAN7MAP1"/>
<organism evidence="1 2">
    <name type="scientific">Trapa natans</name>
    <name type="common">Water chestnut</name>
    <dbReference type="NCBI Taxonomy" id="22666"/>
    <lineage>
        <taxon>Eukaryota</taxon>
        <taxon>Viridiplantae</taxon>
        <taxon>Streptophyta</taxon>
        <taxon>Embryophyta</taxon>
        <taxon>Tracheophyta</taxon>
        <taxon>Spermatophyta</taxon>
        <taxon>Magnoliopsida</taxon>
        <taxon>eudicotyledons</taxon>
        <taxon>Gunneridae</taxon>
        <taxon>Pentapetalae</taxon>
        <taxon>rosids</taxon>
        <taxon>malvids</taxon>
        <taxon>Myrtales</taxon>
        <taxon>Lythraceae</taxon>
        <taxon>Trapa</taxon>
    </lineage>
</organism>
<dbReference type="PRINTS" id="PR02051">
    <property type="entry name" value="PROTEINF175"/>
</dbReference>
<dbReference type="InterPro" id="IPR023238">
    <property type="entry name" value="FAM175"/>
</dbReference>
<dbReference type="PANTHER" id="PTHR31728">
    <property type="entry name" value="ABRAXAS FAMILY MEMBER"/>
    <property type="match status" value="1"/>
</dbReference>
<dbReference type="PRINTS" id="PR02054">
    <property type="entry name" value="FAM175PLANT"/>
</dbReference>
<accession>A0AAN7MAP1</accession>
<dbReference type="EMBL" id="JAXQNO010000007">
    <property type="protein sequence ID" value="KAK4793973.1"/>
    <property type="molecule type" value="Genomic_DNA"/>
</dbReference>
<dbReference type="CDD" id="cd23656">
    <property type="entry name" value="Abraxas_plant"/>
    <property type="match status" value="1"/>
</dbReference>
<name>A0AAN7MAP1_TRANT</name>
<dbReference type="PANTHER" id="PTHR31728:SF5">
    <property type="entry name" value="OS07G0540200 PROTEIN"/>
    <property type="match status" value="1"/>
</dbReference>
<gene>
    <name evidence="1" type="ORF">SAY86_011967</name>
</gene>
<comment type="caution">
    <text evidence="1">The sequence shown here is derived from an EMBL/GenBank/DDBJ whole genome shotgun (WGS) entry which is preliminary data.</text>
</comment>
<evidence type="ECO:0000313" key="1">
    <source>
        <dbReference type="EMBL" id="KAK4793973.1"/>
    </source>
</evidence>
<protein>
    <submittedName>
        <fullName evidence="1">Uncharacterized protein</fullName>
    </submittedName>
</protein>
<dbReference type="GO" id="GO:0005634">
    <property type="term" value="C:nucleus"/>
    <property type="evidence" value="ECO:0007669"/>
    <property type="project" value="TreeGrafter"/>
</dbReference>
<dbReference type="GO" id="GO:0031593">
    <property type="term" value="F:polyubiquitin modification-dependent protein binding"/>
    <property type="evidence" value="ECO:0007669"/>
    <property type="project" value="TreeGrafter"/>
</dbReference>
<dbReference type="Proteomes" id="UP001346149">
    <property type="component" value="Unassembled WGS sequence"/>
</dbReference>
<reference evidence="1 2" key="1">
    <citation type="journal article" date="2023" name="Hortic Res">
        <title>Pangenome of water caltrop reveals structural variations and asymmetric subgenome divergence after allopolyploidization.</title>
        <authorList>
            <person name="Zhang X."/>
            <person name="Chen Y."/>
            <person name="Wang L."/>
            <person name="Yuan Y."/>
            <person name="Fang M."/>
            <person name="Shi L."/>
            <person name="Lu R."/>
            <person name="Comes H.P."/>
            <person name="Ma Y."/>
            <person name="Chen Y."/>
            <person name="Huang G."/>
            <person name="Zhou Y."/>
            <person name="Zheng Z."/>
            <person name="Qiu Y."/>
        </authorList>
    </citation>
    <scope>NUCLEOTIDE SEQUENCE [LARGE SCALE GENOMIC DNA]</scope>
    <source>
        <strain evidence="1">F231</strain>
    </source>
</reference>
<sequence length="310" mass="33513">MEDIPLQKIAISGPTLASMIQRVSSSLADSDGLLFGHVSLITSSILSDDDTTDPATSILVANVTGFICSGAPHSFSDTLARFDSAQQAPGGTHLIGWFSGRRRSRLQPSMREFAVTASISADPMLSFPVLSAASWRFSPRVFFIFSTPPAVGQGTTIHTHEYRAYQYHPARETFEPKSVSVVNIGPGFRGHYGNFSPKSPFPLLACESSGSMVMQEDMEVETLSVLAPATKDKELDLIVEDFQISDLGRLMGTEAAAYTAGLEEMYEKMLGKINTLTRQVEKSSARVIELENLNSKLRAAVAGIKKAADA</sequence>